<comment type="caution">
    <text evidence="2">The sequence shown here is derived from an EMBL/GenBank/DDBJ whole genome shotgun (WGS) entry which is preliminary data.</text>
</comment>
<gene>
    <name evidence="2" type="ORF">B8V81_4536</name>
</gene>
<organism evidence="2 3">
    <name type="scientific">Paenibacillus pasadenensis</name>
    <dbReference type="NCBI Taxonomy" id="217090"/>
    <lineage>
        <taxon>Bacteria</taxon>
        <taxon>Bacillati</taxon>
        <taxon>Bacillota</taxon>
        <taxon>Bacilli</taxon>
        <taxon>Bacillales</taxon>
        <taxon>Paenibacillaceae</taxon>
        <taxon>Paenibacillus</taxon>
    </lineage>
</organism>
<name>A0A2N5N710_9BACL</name>
<dbReference type="Proteomes" id="UP000234789">
    <property type="component" value="Unassembled WGS sequence"/>
</dbReference>
<dbReference type="EMBL" id="NFEZ01000004">
    <property type="protein sequence ID" value="PLT46105.1"/>
    <property type="molecule type" value="Genomic_DNA"/>
</dbReference>
<dbReference type="RefSeq" id="WP_043110847.1">
    <property type="nucleotide sequence ID" value="NZ_BIMM01000107.1"/>
</dbReference>
<feature type="signal peptide" evidence="1">
    <location>
        <begin position="1"/>
        <end position="24"/>
    </location>
</feature>
<dbReference type="InterPro" id="IPR024987">
    <property type="entry name" value="DUF3889"/>
</dbReference>
<feature type="chain" id="PRO_5014795011" description="DUF3889 domain-containing protein" evidence="1">
    <location>
        <begin position="25"/>
        <end position="126"/>
    </location>
</feature>
<evidence type="ECO:0000256" key="1">
    <source>
        <dbReference type="SAM" id="SignalP"/>
    </source>
</evidence>
<evidence type="ECO:0008006" key="4">
    <source>
        <dbReference type="Google" id="ProtNLM"/>
    </source>
</evidence>
<dbReference type="PROSITE" id="PS51257">
    <property type="entry name" value="PROKAR_LIPOPROTEIN"/>
    <property type="match status" value="1"/>
</dbReference>
<evidence type="ECO:0000313" key="3">
    <source>
        <dbReference type="Proteomes" id="UP000234789"/>
    </source>
</evidence>
<dbReference type="Pfam" id="PF13028">
    <property type="entry name" value="DUF3889"/>
    <property type="match status" value="1"/>
</dbReference>
<accession>A0A2N5N710</accession>
<dbReference type="Gene3D" id="3.10.450.390">
    <property type="entry name" value="Protein of unknown function DUF3889"/>
    <property type="match status" value="1"/>
</dbReference>
<keyword evidence="3" id="KW-1185">Reference proteome</keyword>
<protein>
    <recommendedName>
        <fullName evidence="4">DUF3889 domain-containing protein</fullName>
    </recommendedName>
</protein>
<reference evidence="2 3" key="1">
    <citation type="submission" date="2017-05" db="EMBL/GenBank/DDBJ databases">
        <title>Functional genome analysis of Paenibacillus pasadenensis strain R16: insights on endophytic life style and antifungal activity.</title>
        <authorList>
            <person name="Passera A."/>
            <person name="Marcolungo L."/>
            <person name="Casati P."/>
            <person name="Brasca M."/>
            <person name="Quaglino F."/>
            <person name="Delledonne M."/>
        </authorList>
    </citation>
    <scope>NUCLEOTIDE SEQUENCE [LARGE SCALE GENOMIC DNA]</scope>
    <source>
        <strain evidence="2 3">R16</strain>
    </source>
</reference>
<dbReference type="AlphaFoldDB" id="A0A2N5N710"/>
<keyword evidence="1" id="KW-0732">Signal</keyword>
<sequence length="126" mass="12832">MKAILTGLAVGTGLLAAVAGSACAAGASAEGPAGGAVPALVAAAPSHAAPAYARWGRLAVEQTMKKYGAGIRDYRYEGAFPGQSGSVEHRFKLVLEPKSGVPAAVVCRVRVEEGRLLEVEWTESAP</sequence>
<evidence type="ECO:0000313" key="2">
    <source>
        <dbReference type="EMBL" id="PLT46105.1"/>
    </source>
</evidence>
<proteinExistence type="predicted"/>